<protein>
    <submittedName>
        <fullName evidence="1">Uncharacterized protein</fullName>
    </submittedName>
</protein>
<keyword evidence="2" id="KW-1185">Reference proteome</keyword>
<comment type="caution">
    <text evidence="1">The sequence shown here is derived from an EMBL/GenBank/DDBJ whole genome shotgun (WGS) entry which is preliminary data.</text>
</comment>
<dbReference type="EMBL" id="JASBNA010000073">
    <property type="protein sequence ID" value="KAK7678318.1"/>
    <property type="molecule type" value="Genomic_DNA"/>
</dbReference>
<sequence>MFPLEQPRGPMVIPELHSAVLGSVGYKSLEIAYYRKACTPGTGVLGKPDLHLKFYQLSNFPRPSVRTTLLRLPFPNPTAQVKDIHIFLVAGKSRSIASTE</sequence>
<reference evidence="1 2" key="1">
    <citation type="submission" date="2022-09" db="EMBL/GenBank/DDBJ databases">
        <authorList>
            <person name="Palmer J.M."/>
        </authorList>
    </citation>
    <scope>NUCLEOTIDE SEQUENCE [LARGE SCALE GENOMIC DNA]</scope>
    <source>
        <strain evidence="1 2">DSM 7382</strain>
    </source>
</reference>
<name>A0AAW0FL49_9APHY</name>
<evidence type="ECO:0000313" key="1">
    <source>
        <dbReference type="EMBL" id="KAK7678318.1"/>
    </source>
</evidence>
<evidence type="ECO:0000313" key="2">
    <source>
        <dbReference type="Proteomes" id="UP001385951"/>
    </source>
</evidence>
<accession>A0AAW0FL49</accession>
<proteinExistence type="predicted"/>
<dbReference type="AlphaFoldDB" id="A0AAW0FL49"/>
<dbReference type="Proteomes" id="UP001385951">
    <property type="component" value="Unassembled WGS sequence"/>
</dbReference>
<gene>
    <name evidence="1" type="ORF">QCA50_018666</name>
</gene>
<organism evidence="1 2">
    <name type="scientific">Cerrena zonata</name>
    <dbReference type="NCBI Taxonomy" id="2478898"/>
    <lineage>
        <taxon>Eukaryota</taxon>
        <taxon>Fungi</taxon>
        <taxon>Dikarya</taxon>
        <taxon>Basidiomycota</taxon>
        <taxon>Agaricomycotina</taxon>
        <taxon>Agaricomycetes</taxon>
        <taxon>Polyporales</taxon>
        <taxon>Cerrenaceae</taxon>
        <taxon>Cerrena</taxon>
    </lineage>
</organism>